<dbReference type="InterPro" id="IPR008711">
    <property type="entry name" value="Recombinase_NinB"/>
</dbReference>
<dbReference type="Proteomes" id="UP000435138">
    <property type="component" value="Unassembled WGS sequence"/>
</dbReference>
<evidence type="ECO:0000313" key="3">
    <source>
        <dbReference type="Proteomes" id="UP000435138"/>
    </source>
</evidence>
<accession>A0A6A8AAE9</accession>
<dbReference type="Pfam" id="PF05772">
    <property type="entry name" value="NinB"/>
    <property type="match status" value="1"/>
</dbReference>
<feature type="region of interest" description="Disordered" evidence="1">
    <location>
        <begin position="120"/>
        <end position="162"/>
    </location>
</feature>
<proteinExistence type="predicted"/>
<dbReference type="EMBL" id="WIXI01000047">
    <property type="protein sequence ID" value="MQY48235.1"/>
    <property type="molecule type" value="Genomic_DNA"/>
</dbReference>
<name>A0A6A8AAE9_9HYPH</name>
<keyword evidence="3" id="KW-1185">Reference proteome</keyword>
<dbReference type="Gene3D" id="1.10.3790.10">
    <property type="entry name" value="NinB"/>
    <property type="match status" value="1"/>
</dbReference>
<comment type="caution">
    <text evidence="2">The sequence shown here is derived from an EMBL/GenBank/DDBJ whole genome shotgun (WGS) entry which is preliminary data.</text>
</comment>
<reference evidence="2 3" key="1">
    <citation type="submission" date="2019-11" db="EMBL/GenBank/DDBJ databases">
        <title>Genome analysis of Rhizobacterium cereale a novel genus and species isolated from maize roots in North Spain.</title>
        <authorList>
            <person name="Menendez E."/>
            <person name="Flores-Felix J.D."/>
            <person name="Ramirez-Bahena M.-H."/>
            <person name="Igual J.M."/>
            <person name="Garcia-Fraile P."/>
            <person name="Peix A."/>
            <person name="Velazquez E."/>
        </authorList>
    </citation>
    <scope>NUCLEOTIDE SEQUENCE [LARGE SCALE GENOMIC DNA]</scope>
    <source>
        <strain evidence="2 3">RZME27</strain>
    </source>
</reference>
<sequence length="258" mass="28300">MNRQTVTINGPEDRQRIATWARNVDEGTIVEFRKKTRSHEQSAKMHAMLGEVANQVVWYGTKLKVEDWKNMFTASLRKAQVVPGIDPGTVVPLGIHTSTMTVDEMSNMIEAIYAFGADPEHPVTFKEPQPDTNSGSPSPEADDAPITSSAKPEVSPASGSPISPLNKAELIECCRKLMEIPAIKELEPQAKRSVLEAAKDGWKETLHPDLHDHLKSFFVSADAQIKADPKVYPSLRASAFQHFAEVLDCKAADIGGEA</sequence>
<evidence type="ECO:0000313" key="2">
    <source>
        <dbReference type="EMBL" id="MQY48235.1"/>
    </source>
</evidence>
<gene>
    <name evidence="2" type="ORF">GAO09_19560</name>
</gene>
<evidence type="ECO:0000256" key="1">
    <source>
        <dbReference type="SAM" id="MobiDB-lite"/>
    </source>
</evidence>
<dbReference type="InterPro" id="IPR036619">
    <property type="entry name" value="NinB_sf"/>
</dbReference>
<dbReference type="AlphaFoldDB" id="A0A6A8AAE9"/>
<protein>
    <submittedName>
        <fullName evidence="2">Uncharacterized protein</fullName>
    </submittedName>
</protein>
<organism evidence="2 3">
    <name type="scientific">Endobacterium cereale</name>
    <dbReference type="NCBI Taxonomy" id="2663029"/>
    <lineage>
        <taxon>Bacteria</taxon>
        <taxon>Pseudomonadati</taxon>
        <taxon>Pseudomonadota</taxon>
        <taxon>Alphaproteobacteria</taxon>
        <taxon>Hyphomicrobiales</taxon>
        <taxon>Rhizobiaceae</taxon>
        <taxon>Endobacterium</taxon>
    </lineage>
</organism>
<dbReference type="SUPFAM" id="SSF103370">
    <property type="entry name" value="NinB"/>
    <property type="match status" value="1"/>
</dbReference>